<feature type="compositionally biased region" description="Low complexity" evidence="1">
    <location>
        <begin position="168"/>
        <end position="179"/>
    </location>
</feature>
<dbReference type="AlphaFoldDB" id="G7DZD9"/>
<proteinExistence type="predicted"/>
<feature type="compositionally biased region" description="Basic and acidic residues" evidence="1">
    <location>
        <begin position="620"/>
        <end position="630"/>
    </location>
</feature>
<accession>G7DZD9</accession>
<dbReference type="STRING" id="764103.G7DZD9"/>
<feature type="region of interest" description="Disordered" evidence="1">
    <location>
        <begin position="588"/>
        <end position="645"/>
    </location>
</feature>
<feature type="compositionally biased region" description="Low complexity" evidence="1">
    <location>
        <begin position="588"/>
        <end position="614"/>
    </location>
</feature>
<protein>
    <submittedName>
        <fullName evidence="2">Uncharacterized protein</fullName>
    </submittedName>
</protein>
<comment type="caution">
    <text evidence="2">The sequence shown here is derived from an EMBL/GenBank/DDBJ whole genome shotgun (WGS) entry which is preliminary data.</text>
</comment>
<name>G7DZD9_MIXOS</name>
<feature type="compositionally biased region" description="Low complexity" evidence="1">
    <location>
        <begin position="35"/>
        <end position="55"/>
    </location>
</feature>
<dbReference type="Proteomes" id="UP000009131">
    <property type="component" value="Unassembled WGS sequence"/>
</dbReference>
<dbReference type="RefSeq" id="XP_014571185.1">
    <property type="nucleotide sequence ID" value="XM_014715699.1"/>
</dbReference>
<dbReference type="eggNOG" id="ENOG502TNBF">
    <property type="taxonomic scope" value="Eukaryota"/>
</dbReference>
<dbReference type="HOGENOM" id="CLU_424576_0_0_1"/>
<reference evidence="2 3" key="1">
    <citation type="journal article" date="2011" name="J. Gen. Appl. Microbiol.">
        <title>Draft genome sequencing of the enigmatic basidiomycete Mixia osmundae.</title>
        <authorList>
            <person name="Nishida H."/>
            <person name="Nagatsuka Y."/>
            <person name="Sugiyama J."/>
        </authorList>
    </citation>
    <scope>NUCLEOTIDE SEQUENCE [LARGE SCALE GENOMIC DNA]</scope>
    <source>
        <strain evidence="3">CBS 9802 / IAM 14324 / JCM 22182 / KY 12970</strain>
    </source>
</reference>
<reference evidence="2 3" key="2">
    <citation type="journal article" date="2012" name="Open Biol.">
        <title>Characteristics of nucleosomes and linker DNA regions on the genome of the basidiomycete Mixia osmundae revealed by mono- and dinucleosome mapping.</title>
        <authorList>
            <person name="Nishida H."/>
            <person name="Kondo S."/>
            <person name="Matsumoto T."/>
            <person name="Suzuki Y."/>
            <person name="Yoshikawa H."/>
            <person name="Taylor T.D."/>
            <person name="Sugiyama J."/>
        </authorList>
    </citation>
    <scope>NUCLEOTIDE SEQUENCE [LARGE SCALE GENOMIC DNA]</scope>
    <source>
        <strain evidence="3">CBS 9802 / IAM 14324 / JCM 22182 / KY 12970</strain>
    </source>
</reference>
<gene>
    <name evidence="2" type="primary">Mo02607</name>
    <name evidence="2" type="ORF">E5Q_02607</name>
</gene>
<evidence type="ECO:0000256" key="1">
    <source>
        <dbReference type="SAM" id="MobiDB-lite"/>
    </source>
</evidence>
<feature type="region of interest" description="Disordered" evidence="1">
    <location>
        <begin position="88"/>
        <end position="182"/>
    </location>
</feature>
<feature type="compositionally biased region" description="Basic residues" evidence="1">
    <location>
        <begin position="88"/>
        <end position="97"/>
    </location>
</feature>
<feature type="region of interest" description="Disordered" evidence="1">
    <location>
        <begin position="210"/>
        <end position="453"/>
    </location>
</feature>
<keyword evidence="3" id="KW-1185">Reference proteome</keyword>
<organism evidence="2 3">
    <name type="scientific">Mixia osmundae (strain CBS 9802 / IAM 14324 / JCM 22182 / KY 12970)</name>
    <dbReference type="NCBI Taxonomy" id="764103"/>
    <lineage>
        <taxon>Eukaryota</taxon>
        <taxon>Fungi</taxon>
        <taxon>Dikarya</taxon>
        <taxon>Basidiomycota</taxon>
        <taxon>Pucciniomycotina</taxon>
        <taxon>Mixiomycetes</taxon>
        <taxon>Mixiales</taxon>
        <taxon>Mixiaceae</taxon>
        <taxon>Mixia</taxon>
    </lineage>
</organism>
<feature type="compositionally biased region" description="Acidic residues" evidence="1">
    <location>
        <begin position="116"/>
        <end position="132"/>
    </location>
</feature>
<feature type="compositionally biased region" description="Basic and acidic residues" evidence="1">
    <location>
        <begin position="321"/>
        <end position="335"/>
    </location>
</feature>
<dbReference type="OrthoDB" id="340550at2759"/>
<evidence type="ECO:0000313" key="2">
    <source>
        <dbReference type="EMBL" id="GAA95949.1"/>
    </source>
</evidence>
<dbReference type="EMBL" id="BABT02000068">
    <property type="protein sequence ID" value="GAA95949.1"/>
    <property type="molecule type" value="Genomic_DNA"/>
</dbReference>
<feature type="compositionally biased region" description="Polar residues" evidence="1">
    <location>
        <begin position="287"/>
        <end position="307"/>
    </location>
</feature>
<sequence length="645" mass="68323">MSAEGADKSPGAVRAAIQTTSTSAFPTSLDAFGLPTSSANSTTASSTSSPTTSPALGHSYAPFGGLSSADSSNQSLWSDYPIASRRSFHTVAPRKHSALASEVTASAMAASQSQPLEEEDADMLLSEDEEREQGDSDELKEVLLGPMQPANGITPFSTPSHPHRLRHSSASSSSSSFSSKEMTGPILFSGLERRLSSSTVPPLMLCTEDKRTFNPLNPPPASNALLPPISRAESDSPGGGMQASPPLSAPRLPFALQPPPGRLALDGQSLDDMNSLNADAPPVTPTEPRQISNSIHTQSELGKSLDSSIAFMHDNPPSTPDHADAGFRSPDDAVPARRVVRRSNLIPKAKSHMRVMAQMRGEQGRPDDEEIASEAALHRLQKSAASHLTPRHMRGPRSSSSVSHTHNRFPESADDDAERDDDEDSSASETGTVDMGSDEPSTRSQSVPPFDLSLDRYKAEDEAAAAARRATAKWMGFRDQTSRTSTSRDPEEMASALSTPVSAGRPGKRKVTDSERFEPYSTMAFKRRAVSPTTSISPGPLASPVLTYSTAISPLPALPSLGMLANPTLPITIPVSPSNATSYLQSLQSSRSRATSPGTASSLSSSAGRPSALSMLHGKLASDRDEERSNKLGNAGDKLVHMRLE</sequence>
<feature type="compositionally biased region" description="Acidic residues" evidence="1">
    <location>
        <begin position="412"/>
        <end position="426"/>
    </location>
</feature>
<dbReference type="InParanoid" id="G7DZD9"/>
<feature type="region of interest" description="Disordered" evidence="1">
    <location>
        <begin position="476"/>
        <end position="513"/>
    </location>
</feature>
<feature type="region of interest" description="Disordered" evidence="1">
    <location>
        <begin position="26"/>
        <end position="76"/>
    </location>
</feature>
<evidence type="ECO:0000313" key="3">
    <source>
        <dbReference type="Proteomes" id="UP000009131"/>
    </source>
</evidence>